<proteinExistence type="inferred from homology"/>
<evidence type="ECO:0000313" key="11">
    <source>
        <dbReference type="EMBL" id="VFK50365.1"/>
    </source>
</evidence>
<feature type="binding site" evidence="10">
    <location>
        <position position="14"/>
    </location>
    <ligand>
        <name>Mg(2+)</name>
        <dbReference type="ChEBI" id="CHEBI:18420"/>
    </ligand>
</feature>
<dbReference type="PANTHER" id="PTHR43434">
    <property type="entry name" value="PHOSPHOGLYCOLATE PHOSPHATASE"/>
    <property type="match status" value="1"/>
</dbReference>
<dbReference type="EMBL" id="CAADFY010000002">
    <property type="protein sequence ID" value="VFK51534.1"/>
    <property type="molecule type" value="Genomic_DNA"/>
</dbReference>
<name>A0A450Z985_9GAMM</name>
<comment type="pathway">
    <text evidence="3 10">Organic acid metabolism; glycolate biosynthesis; glycolate from 2-phosphoglycolate: step 1/1.</text>
</comment>
<comment type="catalytic activity">
    <reaction evidence="1 10">
        <text>2-phosphoglycolate + H2O = glycolate + phosphate</text>
        <dbReference type="Rhea" id="RHEA:14369"/>
        <dbReference type="ChEBI" id="CHEBI:15377"/>
        <dbReference type="ChEBI" id="CHEBI:29805"/>
        <dbReference type="ChEBI" id="CHEBI:43474"/>
        <dbReference type="ChEBI" id="CHEBI:58033"/>
        <dbReference type="EC" id="3.1.3.18"/>
    </reaction>
</comment>
<dbReference type="Gene3D" id="1.10.150.240">
    <property type="entry name" value="Putative phosphatase, domain 2"/>
    <property type="match status" value="1"/>
</dbReference>
<dbReference type="InterPro" id="IPR006439">
    <property type="entry name" value="HAD-SF_hydro_IA"/>
</dbReference>
<dbReference type="HAMAP" id="MF_00495">
    <property type="entry name" value="GPH_hydrolase_bact"/>
    <property type="match status" value="1"/>
</dbReference>
<protein>
    <recommendedName>
        <fullName evidence="5 10">Phosphoglycolate phosphatase</fullName>
        <shortName evidence="10">PGP</shortName>
        <shortName evidence="10">PGPase</shortName>
        <ecNumber evidence="5 10">3.1.3.18</ecNumber>
    </recommendedName>
</protein>
<dbReference type="Gene3D" id="3.40.50.1000">
    <property type="entry name" value="HAD superfamily/HAD-like"/>
    <property type="match status" value="1"/>
</dbReference>
<dbReference type="GO" id="GO:0046872">
    <property type="term" value="F:metal ion binding"/>
    <property type="evidence" value="ECO:0007669"/>
    <property type="project" value="UniProtKB-KW"/>
</dbReference>
<evidence type="ECO:0000256" key="6">
    <source>
        <dbReference type="ARBA" id="ARBA00022723"/>
    </source>
</evidence>
<keyword evidence="7 10" id="KW-0378">Hydrolase</keyword>
<evidence type="ECO:0000256" key="5">
    <source>
        <dbReference type="ARBA" id="ARBA00013078"/>
    </source>
</evidence>
<dbReference type="NCBIfam" id="NF009695">
    <property type="entry name" value="PRK13222.1-2"/>
    <property type="match status" value="1"/>
</dbReference>
<dbReference type="NCBIfam" id="TIGR01449">
    <property type="entry name" value="PGP_bact"/>
    <property type="match status" value="1"/>
</dbReference>
<evidence type="ECO:0000256" key="1">
    <source>
        <dbReference type="ARBA" id="ARBA00000830"/>
    </source>
</evidence>
<organism evidence="11">
    <name type="scientific">Candidatus Kentrum sp. TUN</name>
    <dbReference type="NCBI Taxonomy" id="2126343"/>
    <lineage>
        <taxon>Bacteria</taxon>
        <taxon>Pseudomonadati</taxon>
        <taxon>Pseudomonadota</taxon>
        <taxon>Gammaproteobacteria</taxon>
        <taxon>Candidatus Kentrum</taxon>
    </lineage>
</organism>
<dbReference type="GO" id="GO:0005829">
    <property type="term" value="C:cytosol"/>
    <property type="evidence" value="ECO:0007669"/>
    <property type="project" value="TreeGrafter"/>
</dbReference>
<dbReference type="PRINTS" id="PR00413">
    <property type="entry name" value="HADHALOGNASE"/>
</dbReference>
<dbReference type="InterPro" id="IPR036412">
    <property type="entry name" value="HAD-like_sf"/>
</dbReference>
<dbReference type="UniPathway" id="UPA00865">
    <property type="reaction ID" value="UER00834"/>
</dbReference>
<evidence type="ECO:0000313" key="12">
    <source>
        <dbReference type="EMBL" id="VFK51534.1"/>
    </source>
</evidence>
<dbReference type="NCBIfam" id="TIGR01549">
    <property type="entry name" value="HAD-SF-IA-v1"/>
    <property type="match status" value="1"/>
</dbReference>
<evidence type="ECO:0000313" key="13">
    <source>
        <dbReference type="EMBL" id="VFK55988.1"/>
    </source>
</evidence>
<dbReference type="EMBL" id="CAADFX010000039">
    <property type="protein sequence ID" value="VFK55988.1"/>
    <property type="molecule type" value="Genomic_DNA"/>
</dbReference>
<dbReference type="InterPro" id="IPR023198">
    <property type="entry name" value="PGP-like_dom2"/>
</dbReference>
<dbReference type="GO" id="GO:0046295">
    <property type="term" value="P:glycolate biosynthetic process"/>
    <property type="evidence" value="ECO:0007669"/>
    <property type="project" value="UniProtKB-UniRule"/>
</dbReference>
<dbReference type="FunFam" id="3.40.50.1000:FF:000022">
    <property type="entry name" value="Phosphoglycolate phosphatase"/>
    <property type="match status" value="1"/>
</dbReference>
<dbReference type="SFLD" id="SFLDG01135">
    <property type="entry name" value="C1.5.6:_HAD__Beta-PGM__Phospha"/>
    <property type="match status" value="1"/>
</dbReference>
<dbReference type="InterPro" id="IPR037512">
    <property type="entry name" value="PGPase_prok"/>
</dbReference>
<keyword evidence="8 10" id="KW-0460">Magnesium</keyword>
<dbReference type="SFLD" id="SFLDG01129">
    <property type="entry name" value="C1.5:_HAD__Beta-PGM__Phosphata"/>
    <property type="match status" value="1"/>
</dbReference>
<dbReference type="CDD" id="cd16417">
    <property type="entry name" value="HAD_PGPase"/>
    <property type="match status" value="1"/>
</dbReference>
<comment type="cofactor">
    <cofactor evidence="2 10">
        <name>Mg(2+)</name>
        <dbReference type="ChEBI" id="CHEBI:18420"/>
    </cofactor>
</comment>
<dbReference type="NCBIfam" id="TIGR01509">
    <property type="entry name" value="HAD-SF-IA-v3"/>
    <property type="match status" value="1"/>
</dbReference>
<feature type="binding site" evidence="10">
    <location>
        <position position="12"/>
    </location>
    <ligand>
        <name>Mg(2+)</name>
        <dbReference type="ChEBI" id="CHEBI:18420"/>
    </ligand>
</feature>
<dbReference type="GO" id="GO:0008967">
    <property type="term" value="F:phosphoglycolate phosphatase activity"/>
    <property type="evidence" value="ECO:0007669"/>
    <property type="project" value="UniProtKB-UniRule"/>
</dbReference>
<dbReference type="EMBL" id="CAADFV010000002">
    <property type="protein sequence ID" value="VFK50365.1"/>
    <property type="molecule type" value="Genomic_DNA"/>
</dbReference>
<gene>
    <name evidence="13" type="ORF">BECKTUN1418D_GA0071000_103911</name>
    <name evidence="11" type="ORF">BECKTUN1418E_GA0071001_100254</name>
    <name evidence="12" type="ORF">BECKTUN1418F_GA0071002_100252</name>
</gene>
<evidence type="ECO:0000256" key="2">
    <source>
        <dbReference type="ARBA" id="ARBA00001946"/>
    </source>
</evidence>
<evidence type="ECO:0000256" key="9">
    <source>
        <dbReference type="ARBA" id="ARBA00023277"/>
    </source>
</evidence>
<comment type="similarity">
    <text evidence="4 10">Belongs to the HAD-like hydrolase superfamily. CbbY/CbbZ/Gph/YieH family.</text>
</comment>
<comment type="function">
    <text evidence="10">Specifically catalyzes the dephosphorylation of 2-phosphoglycolate. Is involved in the dissimilation of the intracellular 2-phosphoglycolate formed during the DNA repair of 3'-phosphoglycolate ends, a major class of DNA lesions induced by oxidative stress.</text>
</comment>
<dbReference type="InterPro" id="IPR041492">
    <property type="entry name" value="HAD_2"/>
</dbReference>
<evidence type="ECO:0000256" key="7">
    <source>
        <dbReference type="ARBA" id="ARBA00022801"/>
    </source>
</evidence>
<accession>A0A450Z985</accession>
<evidence type="ECO:0000256" key="8">
    <source>
        <dbReference type="ARBA" id="ARBA00022842"/>
    </source>
</evidence>
<feature type="binding site" evidence="10">
    <location>
        <position position="175"/>
    </location>
    <ligand>
        <name>Mg(2+)</name>
        <dbReference type="ChEBI" id="CHEBI:18420"/>
    </ligand>
</feature>
<dbReference type="SFLD" id="SFLDS00003">
    <property type="entry name" value="Haloacid_Dehalogenase"/>
    <property type="match status" value="1"/>
</dbReference>
<dbReference type="Pfam" id="PF13419">
    <property type="entry name" value="HAD_2"/>
    <property type="match status" value="1"/>
</dbReference>
<evidence type="ECO:0000256" key="4">
    <source>
        <dbReference type="ARBA" id="ARBA00006171"/>
    </source>
</evidence>
<dbReference type="GO" id="GO:0006281">
    <property type="term" value="P:DNA repair"/>
    <property type="evidence" value="ECO:0007669"/>
    <property type="project" value="TreeGrafter"/>
</dbReference>
<dbReference type="InterPro" id="IPR050155">
    <property type="entry name" value="HAD-like_hydrolase_sf"/>
</dbReference>
<keyword evidence="6 10" id="KW-0479">Metal-binding</keyword>
<dbReference type="SUPFAM" id="SSF56784">
    <property type="entry name" value="HAD-like"/>
    <property type="match status" value="1"/>
</dbReference>
<dbReference type="AlphaFoldDB" id="A0A450Z985"/>
<dbReference type="GO" id="GO:0005975">
    <property type="term" value="P:carbohydrate metabolic process"/>
    <property type="evidence" value="ECO:0007669"/>
    <property type="project" value="InterPro"/>
</dbReference>
<evidence type="ECO:0000256" key="3">
    <source>
        <dbReference type="ARBA" id="ARBA00004818"/>
    </source>
</evidence>
<feature type="active site" description="Nucleophile" evidence="10">
    <location>
        <position position="12"/>
    </location>
</feature>
<evidence type="ECO:0000256" key="10">
    <source>
        <dbReference type="HAMAP-Rule" id="MF_00495"/>
    </source>
</evidence>
<dbReference type="EC" id="3.1.3.18" evidence="5 10"/>
<sequence>MTFPLPKLAIFDLDGTLIDSVPDLAKSIDEMLIRVDMQPHGEDKIREWIGNGIERLVHRALTGEMDGEPSKALFTRAYPIFLDRYDRNNGEQSTIYPGVREALDFFARQAIPMACVTNKHSRFTHALLRQVGLYERFGMVLSGNSLPKKKPDPMPLLHVANHFGVMPAESLLVGDSVSDVKAARAAGFQVICVPYGYNHGLDIRTAEPDAVVNSLGELERLFDVV</sequence>
<keyword evidence="9 10" id="KW-0119">Carbohydrate metabolism</keyword>
<dbReference type="InterPro" id="IPR023214">
    <property type="entry name" value="HAD_sf"/>
</dbReference>
<dbReference type="PANTHER" id="PTHR43434:SF1">
    <property type="entry name" value="PHOSPHOGLYCOLATE PHOSPHATASE"/>
    <property type="match status" value="1"/>
</dbReference>
<reference evidence="11" key="1">
    <citation type="submission" date="2019-02" db="EMBL/GenBank/DDBJ databases">
        <authorList>
            <person name="Gruber-Vodicka R. H."/>
            <person name="Seah K. B. B."/>
        </authorList>
    </citation>
    <scope>NUCLEOTIDE SEQUENCE</scope>
    <source>
        <strain evidence="13">BECK_BY1</strain>
        <strain evidence="11">BECK_BY2</strain>
        <strain evidence="12">BECK_BY3</strain>
    </source>
</reference>